<accession>A0ABZ1C3F2</accession>
<organism evidence="9 10">
    <name type="scientific">Actomonas aquatica</name>
    <dbReference type="NCBI Taxonomy" id="2866162"/>
    <lineage>
        <taxon>Bacteria</taxon>
        <taxon>Pseudomonadati</taxon>
        <taxon>Verrucomicrobiota</taxon>
        <taxon>Opitutia</taxon>
        <taxon>Opitutales</taxon>
        <taxon>Opitutaceae</taxon>
        <taxon>Actomonas</taxon>
    </lineage>
</organism>
<protein>
    <submittedName>
        <fullName evidence="9">FtsX-like permease family protein</fullName>
    </submittedName>
</protein>
<keyword evidence="4 7" id="KW-0812">Transmembrane</keyword>
<evidence type="ECO:0000256" key="1">
    <source>
        <dbReference type="ARBA" id="ARBA00004651"/>
    </source>
</evidence>
<proteinExistence type="inferred from homology"/>
<keyword evidence="6 7" id="KW-0472">Membrane</keyword>
<feature type="transmembrane region" description="Helical" evidence="7">
    <location>
        <begin position="361"/>
        <end position="381"/>
    </location>
</feature>
<keyword evidence="10" id="KW-1185">Reference proteome</keyword>
<evidence type="ECO:0000256" key="6">
    <source>
        <dbReference type="ARBA" id="ARBA00023136"/>
    </source>
</evidence>
<feature type="transmembrane region" description="Helical" evidence="7">
    <location>
        <begin position="20"/>
        <end position="40"/>
    </location>
</feature>
<feature type="transmembrane region" description="Helical" evidence="7">
    <location>
        <begin position="317"/>
        <end position="341"/>
    </location>
</feature>
<evidence type="ECO:0000313" key="10">
    <source>
        <dbReference type="Proteomes" id="UP000738431"/>
    </source>
</evidence>
<comment type="subcellular location">
    <subcellularLocation>
        <location evidence="1">Cell membrane</location>
        <topology evidence="1">Multi-pass membrane protein</topology>
    </subcellularLocation>
</comment>
<evidence type="ECO:0000259" key="8">
    <source>
        <dbReference type="Pfam" id="PF02687"/>
    </source>
</evidence>
<feature type="transmembrane region" description="Helical" evidence="7">
    <location>
        <begin position="702"/>
        <end position="724"/>
    </location>
</feature>
<feature type="domain" description="ABC3 transporter permease C-terminal" evidence="8">
    <location>
        <begin position="661"/>
        <end position="775"/>
    </location>
</feature>
<reference evidence="9 10" key="1">
    <citation type="submission" date="2023-12" db="EMBL/GenBank/DDBJ databases">
        <title>Description of an unclassified Opitutus bacterium of Verrucomicrobiota.</title>
        <authorList>
            <person name="Zhang D.-F."/>
        </authorList>
    </citation>
    <scope>NUCLEOTIDE SEQUENCE [LARGE SCALE GENOMIC DNA]</scope>
    <source>
        <strain evidence="9 10">WL0086</strain>
    </source>
</reference>
<dbReference type="PANTHER" id="PTHR30489">
    <property type="entry name" value="LIPOPROTEIN-RELEASING SYSTEM TRANSMEMBRANE PROTEIN LOLE"/>
    <property type="match status" value="1"/>
</dbReference>
<keyword evidence="5 7" id="KW-1133">Transmembrane helix</keyword>
<evidence type="ECO:0000256" key="3">
    <source>
        <dbReference type="ARBA" id="ARBA00022475"/>
    </source>
</evidence>
<feature type="transmembrane region" description="Helical" evidence="7">
    <location>
        <begin position="752"/>
        <end position="771"/>
    </location>
</feature>
<feature type="domain" description="ABC3 transporter permease C-terminal" evidence="8">
    <location>
        <begin position="270"/>
        <end position="387"/>
    </location>
</feature>
<feature type="transmembrane region" description="Helical" evidence="7">
    <location>
        <begin position="430"/>
        <end position="449"/>
    </location>
</feature>
<gene>
    <name evidence="9" type="ORF">K1X11_015020</name>
</gene>
<dbReference type="RefSeq" id="WP_221031632.1">
    <property type="nucleotide sequence ID" value="NZ_CP139781.1"/>
</dbReference>
<dbReference type="Proteomes" id="UP000738431">
    <property type="component" value="Chromosome"/>
</dbReference>
<dbReference type="PANTHER" id="PTHR30489:SF0">
    <property type="entry name" value="LIPOPROTEIN-RELEASING SYSTEM TRANSMEMBRANE PROTEIN LOLE"/>
    <property type="match status" value="1"/>
</dbReference>
<evidence type="ECO:0000313" key="9">
    <source>
        <dbReference type="EMBL" id="WRQ86125.1"/>
    </source>
</evidence>
<name>A0ABZ1C3F2_9BACT</name>
<keyword evidence="3" id="KW-1003">Cell membrane</keyword>
<comment type="similarity">
    <text evidence="2">Belongs to the ABC-4 integral membrane protein family. LolC/E subfamily.</text>
</comment>
<evidence type="ECO:0000256" key="2">
    <source>
        <dbReference type="ARBA" id="ARBA00005236"/>
    </source>
</evidence>
<evidence type="ECO:0000256" key="7">
    <source>
        <dbReference type="SAM" id="Phobius"/>
    </source>
</evidence>
<dbReference type="EMBL" id="CP139781">
    <property type="protein sequence ID" value="WRQ86125.1"/>
    <property type="molecule type" value="Genomic_DNA"/>
</dbReference>
<feature type="transmembrane region" description="Helical" evidence="7">
    <location>
        <begin position="660"/>
        <end position="682"/>
    </location>
</feature>
<dbReference type="PROSITE" id="PS51257">
    <property type="entry name" value="PROKAR_LIPOPROTEIN"/>
    <property type="match status" value="1"/>
</dbReference>
<dbReference type="Pfam" id="PF02687">
    <property type="entry name" value="FtsX"/>
    <property type="match status" value="2"/>
</dbReference>
<dbReference type="InterPro" id="IPR003838">
    <property type="entry name" value="ABC3_permease_C"/>
</dbReference>
<sequence length="787" mass="85277">MDLLDLKLLRDLRALKSQALAVALVMACGLAMMIMTRSLIKSLNTARDGYYEQHHFGEVFAALKRAPDSVRDELAAIPGVAALETSIEVRVTLDLPAVVAPASGLINSLPDRRPQVLHQLYLRRGQLLDTTSHHEVLVSEAFAGANDLQPGDRIAAVLNGSRLELRIAGIVLAPQYVFEAPPGSALPDNKTFGIFWMREQELAEAFNLEGAFNTVALTLAPGASDSGVIAELDRILEPYGGLGAYGRDDHPSDVRVSDEIRVLEGLSFGFPLVFLSVAAFMTHSVMSRQIALQREQIAVLKAFGFNHRTIAWHFIKFALAIVVVGTLLGALGGFAFGYQLVDMYHLFFRFPQLEFVPATGAILGALIASSAAALLGVAGAVRKVVRLAPAEAMRPEPPASFRPSLVERAGISRWFSVTLRMSLRNLERKPWQACFTAIALAMATGILIIPNAFRDGIRFVLDFQWDVVQRQSVTVSLVEPGPLRAVHDFAQLPGVVRAEPFRGVSVELISGHRTRRLGLNGLSADGHLNRVLGPNQEPLTLPAEGVIISRTLGDALQVRPGDPITIKVLQGKRRQFSTTVAAFADDFAGIAAYMRLDALNRALGEGDRISGAFMTVARDDWPRFMRELKDTPQASGVVIKDAMRQSFRDTTAESIGMLQVLYSTFATIVAFGIVYNSARIALSERARELATLRVLGFSQGDVGSVLVGELVVLTALALPLGLWLGSGMAAQLLESINTETVRLPLILTPGNYAYATLVIVLATTLSAIIACRKLNQLDLVSALKARD</sequence>
<dbReference type="InterPro" id="IPR051447">
    <property type="entry name" value="Lipoprotein-release_system"/>
</dbReference>
<evidence type="ECO:0000256" key="4">
    <source>
        <dbReference type="ARBA" id="ARBA00022692"/>
    </source>
</evidence>
<evidence type="ECO:0000256" key="5">
    <source>
        <dbReference type="ARBA" id="ARBA00022989"/>
    </source>
</evidence>